<evidence type="ECO:0000256" key="1">
    <source>
        <dbReference type="SAM" id="MobiDB-lite"/>
    </source>
</evidence>
<comment type="caution">
    <text evidence="2">The sequence shown here is derived from an EMBL/GenBank/DDBJ whole genome shotgun (WGS) entry which is preliminary data.</text>
</comment>
<proteinExistence type="predicted"/>
<organism evidence="2 3">
    <name type="scientific">Actinomadura alba</name>
    <dbReference type="NCBI Taxonomy" id="406431"/>
    <lineage>
        <taxon>Bacteria</taxon>
        <taxon>Bacillati</taxon>
        <taxon>Actinomycetota</taxon>
        <taxon>Actinomycetes</taxon>
        <taxon>Streptosporangiales</taxon>
        <taxon>Thermomonosporaceae</taxon>
        <taxon>Actinomadura</taxon>
    </lineage>
</organism>
<keyword evidence="3" id="KW-1185">Reference proteome</keyword>
<dbReference type="EMBL" id="JABVEC010000001">
    <property type="protein sequence ID" value="MBC6464292.1"/>
    <property type="molecule type" value="Genomic_DNA"/>
</dbReference>
<feature type="region of interest" description="Disordered" evidence="1">
    <location>
        <begin position="1"/>
        <end position="87"/>
    </location>
</feature>
<accession>A0ABR7LIG1</accession>
<protein>
    <submittedName>
        <fullName evidence="2">Uncharacterized protein</fullName>
    </submittedName>
</protein>
<evidence type="ECO:0000313" key="3">
    <source>
        <dbReference type="Proteomes" id="UP000805614"/>
    </source>
</evidence>
<gene>
    <name evidence="2" type="ORF">HKK74_02075</name>
</gene>
<dbReference type="RefSeq" id="WP_187241225.1">
    <property type="nucleotide sequence ID" value="NZ_BAAAOK010000011.1"/>
</dbReference>
<dbReference type="Proteomes" id="UP000805614">
    <property type="component" value="Unassembled WGS sequence"/>
</dbReference>
<reference evidence="2 3" key="1">
    <citation type="submission" date="2020-06" db="EMBL/GenBank/DDBJ databases">
        <title>Actinomadura xiongansis sp. nov., isolated from soil of Baiyangdian.</title>
        <authorList>
            <person name="Zhang X."/>
        </authorList>
    </citation>
    <scope>NUCLEOTIDE SEQUENCE [LARGE SCALE GENOMIC DNA]</scope>
    <source>
        <strain evidence="2 3">HBUM206468</strain>
    </source>
</reference>
<name>A0ABR7LIG1_9ACTN</name>
<evidence type="ECO:0000313" key="2">
    <source>
        <dbReference type="EMBL" id="MBC6464292.1"/>
    </source>
</evidence>
<sequence>MTDIDDFTDYTEGCACGHPRRQHGNEGCDGTNQRLDHEQLPAPSYADESDPFAWPVNWPPPEQAPTTEIPCTCDAFGPAEPEPPEDW</sequence>